<sequence length="146" mass="15660">MKIGITFQNAEFDSELVRSSDFNLISVTLDSTARYAAAGFGSGAVKIPKGTLLTQDTDLSDGTYNVVDTEAGNNGVNGTPTQSMADAVVLAETILDASWGDQPVKVFSRGTFNYSKMKYNYSATTVLTLAQVRECQRLIFIDGPIA</sequence>
<organism evidence="1">
    <name type="scientific">viral metagenome</name>
    <dbReference type="NCBI Taxonomy" id="1070528"/>
    <lineage>
        <taxon>unclassified sequences</taxon>
        <taxon>metagenomes</taxon>
        <taxon>organismal metagenomes</taxon>
    </lineage>
</organism>
<name>A0A6M3K0U8_9ZZZZ</name>
<accession>A0A6M3K0U8</accession>
<gene>
    <name evidence="1" type="ORF">MM415A01638_0002</name>
</gene>
<evidence type="ECO:0000313" key="1">
    <source>
        <dbReference type="EMBL" id="QJA75963.1"/>
    </source>
</evidence>
<dbReference type="AlphaFoldDB" id="A0A6M3K0U8"/>
<protein>
    <submittedName>
        <fullName evidence="1">Uncharacterized protein</fullName>
    </submittedName>
</protein>
<proteinExistence type="predicted"/>
<reference evidence="1" key="1">
    <citation type="submission" date="2020-03" db="EMBL/GenBank/DDBJ databases">
        <title>The deep terrestrial virosphere.</title>
        <authorList>
            <person name="Holmfeldt K."/>
            <person name="Nilsson E."/>
            <person name="Simone D."/>
            <person name="Lopez-Fernandez M."/>
            <person name="Wu X."/>
            <person name="de Brujin I."/>
            <person name="Lundin D."/>
            <person name="Andersson A."/>
            <person name="Bertilsson S."/>
            <person name="Dopson M."/>
        </authorList>
    </citation>
    <scope>NUCLEOTIDE SEQUENCE</scope>
    <source>
        <strain evidence="1">MM415A01638</strain>
    </source>
</reference>
<dbReference type="EMBL" id="MT142196">
    <property type="protein sequence ID" value="QJA75963.1"/>
    <property type="molecule type" value="Genomic_DNA"/>
</dbReference>